<dbReference type="Gene3D" id="3.60.10.10">
    <property type="entry name" value="Endonuclease/exonuclease/phosphatase"/>
    <property type="match status" value="1"/>
</dbReference>
<dbReference type="GO" id="GO:0003964">
    <property type="term" value="F:RNA-directed DNA polymerase activity"/>
    <property type="evidence" value="ECO:0007669"/>
    <property type="project" value="UniProtKB-KW"/>
</dbReference>
<dbReference type="InterPro" id="IPR000477">
    <property type="entry name" value="RT_dom"/>
</dbReference>
<evidence type="ECO:0000313" key="2">
    <source>
        <dbReference type="EMBL" id="KAF5187043.1"/>
    </source>
</evidence>
<dbReference type="SUPFAM" id="SSF56672">
    <property type="entry name" value="DNA/RNA polymerases"/>
    <property type="match status" value="1"/>
</dbReference>
<evidence type="ECO:0000313" key="3">
    <source>
        <dbReference type="Proteomes" id="UP000554482"/>
    </source>
</evidence>
<dbReference type="CDD" id="cd01650">
    <property type="entry name" value="RT_nLTR_like"/>
    <property type="match status" value="1"/>
</dbReference>
<dbReference type="Proteomes" id="UP000554482">
    <property type="component" value="Unassembled WGS sequence"/>
</dbReference>
<dbReference type="PROSITE" id="PS50878">
    <property type="entry name" value="RT_POL"/>
    <property type="match status" value="1"/>
</dbReference>
<keyword evidence="3" id="KW-1185">Reference proteome</keyword>
<feature type="domain" description="Reverse transcriptase" evidence="1">
    <location>
        <begin position="345"/>
        <end position="614"/>
    </location>
</feature>
<dbReference type="SUPFAM" id="SSF56219">
    <property type="entry name" value="DNase I-like"/>
    <property type="match status" value="1"/>
</dbReference>
<keyword evidence="2" id="KW-0808">Transferase</keyword>
<dbReference type="InterPro" id="IPR036691">
    <property type="entry name" value="Endo/exonu/phosph_ase_sf"/>
</dbReference>
<proteinExistence type="predicted"/>
<evidence type="ECO:0000259" key="1">
    <source>
        <dbReference type="PROSITE" id="PS50878"/>
    </source>
</evidence>
<comment type="caution">
    <text evidence="2">The sequence shown here is derived from an EMBL/GenBank/DDBJ whole genome shotgun (WGS) entry which is preliminary data.</text>
</comment>
<sequence>MSSGWIEFSNFLASGPFSDALQHQSPGVADHTRFHKLNNIISSSTRLDHIYGSVDIISHLSNTTVLPPFQSDHHMVTSVLTNPTPSSARPRWQKVKHSIAKNGHFIKAVESAIKDLPPLSSGVAANPVSDRWDQIKTTIVKQAYSQECRTKYHFRAELRKANRVLLHLKQRPPKHPSDGRYGAKLSEAEEAVSALLHRDTVALRQRVRVKWTEFGESNNKYYLNHFKHRTVKTTYDSVTLPGSNPIQSRDPDLVISTTYDFYSSLYSSVPTCPESIEEFFESIPEESLPPTISNKLIAPITLDEVKHAICHSPTIKSPGPDGIPFEVYKSISSLVAPVLLDLFNQTLTSNTSIPGGGLSYIILLFKKGDRGSLANWRPIALSNCDYKLLTKILTNRLMLVAPQLLTPFQHGFIHGRSIWDNIHHIQNVIQSPHSESAGALAFLDMEKAYDRVHWPFLFRAMKHFGLPGIFVDWIQKLYSSMASQVLGGKSLTNPFPVQQGLRQGDPILPLLFNFAINGFIVLLNQRLTGISVMGQAPTRCIAFADDCVVGFGDKSDPSAFRLVLSLYEKASNAKLNGSKTFSVAVGHSSFPFPYQLPFHTKPLDEPFRHLGVHFTSKGLATSHSEDKLLHGIRSRIGPWANRTASIAGKCVLINVYLLSKLWYLSHIIPFTENFFTQLESILQGWIWAPSRSHACKITSLYGPKTKGGLGLIDTRCQSRRILAKWMSAVFLPQSDGPHQDNWRVAAQIIFSGQAKIANQSDPLALSRWLAQKPYRNGPHSISVFWKLVLVAMKRLRWKVVFPCSSDNTVSNSLIPVLMGPDLELCLGSELPRRAKHVMATPELSQEIRPLPQIVSDKNVYKHSWSKLVIPRTQANTWRVLRRKYRIGLRQGPDSPHLACTSCHAPIDSHLHRFFLCPTVAPFWIMLKSSLRGRPPDPCDPPIHQDWFLLKSSLGIPSSIRILAFHIGLWVCHSSAVATFSGDPPLPPMAKLHSFRNQMSEHILRLLKYPSTNKKIRDQVIEWKSAWIPFLSFAGPDRSPVITWPVMPSNGADQPAPQNTPFSFNIHTISSSY</sequence>
<name>A0A7J6VQ90_THATH</name>
<organism evidence="2 3">
    <name type="scientific">Thalictrum thalictroides</name>
    <name type="common">Rue-anemone</name>
    <name type="synonym">Anemone thalictroides</name>
    <dbReference type="NCBI Taxonomy" id="46969"/>
    <lineage>
        <taxon>Eukaryota</taxon>
        <taxon>Viridiplantae</taxon>
        <taxon>Streptophyta</taxon>
        <taxon>Embryophyta</taxon>
        <taxon>Tracheophyta</taxon>
        <taxon>Spermatophyta</taxon>
        <taxon>Magnoliopsida</taxon>
        <taxon>Ranunculales</taxon>
        <taxon>Ranunculaceae</taxon>
        <taxon>Thalictroideae</taxon>
        <taxon>Thalictrum</taxon>
    </lineage>
</organism>
<accession>A0A7J6VQ90</accession>
<keyword evidence="2" id="KW-0695">RNA-directed DNA polymerase</keyword>
<dbReference type="Pfam" id="PF00078">
    <property type="entry name" value="RVT_1"/>
    <property type="match status" value="1"/>
</dbReference>
<dbReference type="InterPro" id="IPR043502">
    <property type="entry name" value="DNA/RNA_pol_sf"/>
</dbReference>
<protein>
    <submittedName>
        <fullName evidence="2">Reverse transcriptase</fullName>
    </submittedName>
</protein>
<keyword evidence="2" id="KW-0548">Nucleotidyltransferase</keyword>
<dbReference type="OrthoDB" id="1301965at2759"/>
<dbReference type="AlphaFoldDB" id="A0A7J6VQ90"/>
<reference evidence="2 3" key="1">
    <citation type="submission" date="2020-06" db="EMBL/GenBank/DDBJ databases">
        <title>Transcriptomic and genomic resources for Thalictrum thalictroides and T. hernandezii: Facilitating candidate gene discovery in an emerging model plant lineage.</title>
        <authorList>
            <person name="Arias T."/>
            <person name="Riano-Pachon D.M."/>
            <person name="Di Stilio V.S."/>
        </authorList>
    </citation>
    <scope>NUCLEOTIDE SEQUENCE [LARGE SCALE GENOMIC DNA]</scope>
    <source>
        <strain evidence="3">cv. WT478/WT964</strain>
        <tissue evidence="2">Leaves</tissue>
    </source>
</reference>
<dbReference type="EMBL" id="JABWDY010028521">
    <property type="protein sequence ID" value="KAF5187043.1"/>
    <property type="molecule type" value="Genomic_DNA"/>
</dbReference>
<gene>
    <name evidence="2" type="ORF">FRX31_023369</name>
</gene>
<dbReference type="PANTHER" id="PTHR19446">
    <property type="entry name" value="REVERSE TRANSCRIPTASES"/>
    <property type="match status" value="1"/>
</dbReference>